<accession>A0A653QZ85</accession>
<protein>
    <submittedName>
        <fullName evidence="1">Uncharacterized protein</fullName>
    </submittedName>
</protein>
<dbReference type="EMBL" id="CABWLH010000009">
    <property type="protein sequence ID" value="VXB48045.1"/>
    <property type="molecule type" value="Genomic_DNA"/>
</dbReference>
<organism evidence="1 2">
    <name type="scientific">Bacillus altitudinis</name>
    <dbReference type="NCBI Taxonomy" id="293387"/>
    <lineage>
        <taxon>Bacteria</taxon>
        <taxon>Bacillati</taxon>
        <taxon>Bacillota</taxon>
        <taxon>Bacilli</taxon>
        <taxon>Bacillales</taxon>
        <taxon>Bacillaceae</taxon>
        <taxon>Bacillus</taxon>
    </lineage>
</organism>
<dbReference type="Proteomes" id="UP000433089">
    <property type="component" value="Unassembled WGS sequence"/>
</dbReference>
<gene>
    <name evidence="1" type="ORF">BACI348_40815</name>
</gene>
<dbReference type="AlphaFoldDB" id="A0A653QZ85"/>
<evidence type="ECO:0000313" key="2">
    <source>
        <dbReference type="Proteomes" id="UP000433089"/>
    </source>
</evidence>
<proteinExistence type="predicted"/>
<evidence type="ECO:0000313" key="1">
    <source>
        <dbReference type="EMBL" id="VXB48045.1"/>
    </source>
</evidence>
<reference evidence="1 2" key="1">
    <citation type="submission" date="2019-10" db="EMBL/GenBank/DDBJ databases">
        <authorList>
            <person name="Karimi E."/>
        </authorList>
    </citation>
    <scope>NUCLEOTIDE SEQUENCE [LARGE SCALE GENOMIC DNA]</scope>
    <source>
        <strain evidence="1">Bacillus sp. 348</strain>
    </source>
</reference>
<sequence>MRGFLFSDVRIAYLLSPSASINPNLSLSNFSNFQGKFMGDHAYTETEMNLIEHETQNRDTLDECPA</sequence>
<name>A0A653QZ85_BACAB</name>